<sequence>VDNDPSEDEFRDYENLFDQTNNVNDVMPYPGNSECYQTYREFHTWGGR</sequence>
<dbReference type="AlphaFoldDB" id="A0A5J4VGK2"/>
<feature type="non-terminal residue" evidence="1">
    <location>
        <position position="1"/>
    </location>
</feature>
<name>A0A5J4VGK2_9EUKA</name>
<protein>
    <submittedName>
        <fullName evidence="1">Uncharacterized protein</fullName>
    </submittedName>
</protein>
<evidence type="ECO:0000313" key="1">
    <source>
        <dbReference type="EMBL" id="KAA6381701.1"/>
    </source>
</evidence>
<dbReference type="Proteomes" id="UP000324800">
    <property type="component" value="Unassembled WGS sequence"/>
</dbReference>
<organism evidence="1 2">
    <name type="scientific">Streblomastix strix</name>
    <dbReference type="NCBI Taxonomy" id="222440"/>
    <lineage>
        <taxon>Eukaryota</taxon>
        <taxon>Metamonada</taxon>
        <taxon>Preaxostyla</taxon>
        <taxon>Oxymonadida</taxon>
        <taxon>Streblomastigidae</taxon>
        <taxon>Streblomastix</taxon>
    </lineage>
</organism>
<gene>
    <name evidence="1" type="ORF">EZS28_022770</name>
</gene>
<reference evidence="1 2" key="1">
    <citation type="submission" date="2019-03" db="EMBL/GenBank/DDBJ databases">
        <title>Single cell metagenomics reveals metabolic interactions within the superorganism composed of flagellate Streblomastix strix and complex community of Bacteroidetes bacteria on its surface.</title>
        <authorList>
            <person name="Treitli S.C."/>
            <person name="Kolisko M."/>
            <person name="Husnik F."/>
            <person name="Keeling P."/>
            <person name="Hampl V."/>
        </authorList>
    </citation>
    <scope>NUCLEOTIDE SEQUENCE [LARGE SCALE GENOMIC DNA]</scope>
    <source>
        <strain evidence="1">ST1C</strain>
    </source>
</reference>
<dbReference type="EMBL" id="SNRW01007175">
    <property type="protein sequence ID" value="KAA6381701.1"/>
    <property type="molecule type" value="Genomic_DNA"/>
</dbReference>
<comment type="caution">
    <text evidence="1">The sequence shown here is derived from an EMBL/GenBank/DDBJ whole genome shotgun (WGS) entry which is preliminary data.</text>
</comment>
<accession>A0A5J4VGK2</accession>
<evidence type="ECO:0000313" key="2">
    <source>
        <dbReference type="Proteomes" id="UP000324800"/>
    </source>
</evidence>
<proteinExistence type="predicted"/>